<dbReference type="PANTHER" id="PTHR32438:SF5">
    <property type="entry name" value="4-ALPHA-GLUCANOTRANSFERASE DPE1, CHLOROPLASTIC_AMYLOPLASTIC"/>
    <property type="match status" value="1"/>
</dbReference>
<evidence type="ECO:0000256" key="9">
    <source>
        <dbReference type="ARBA" id="ARBA00031501"/>
    </source>
</evidence>
<evidence type="ECO:0000256" key="3">
    <source>
        <dbReference type="ARBA" id="ARBA00012560"/>
    </source>
</evidence>
<evidence type="ECO:0000256" key="6">
    <source>
        <dbReference type="ARBA" id="ARBA00022679"/>
    </source>
</evidence>
<dbReference type="PANTHER" id="PTHR32438">
    <property type="entry name" value="4-ALPHA-GLUCANOTRANSFERASE DPE1, CHLOROPLASTIC/AMYLOPLASTIC"/>
    <property type="match status" value="1"/>
</dbReference>
<comment type="caution">
    <text evidence="12">The sequence shown here is derived from an EMBL/GenBank/DDBJ whole genome shotgun (WGS) entry which is preliminary data.</text>
</comment>
<comment type="similarity">
    <text evidence="2 10">Belongs to the disproportionating enzyme family.</text>
</comment>
<reference evidence="12 13" key="1">
    <citation type="journal article" date="2019" name="Int. J. Syst. Evol. Microbiol.">
        <title>The Global Catalogue of Microorganisms (GCM) 10K type strain sequencing project: providing services to taxonomists for standard genome sequencing and annotation.</title>
        <authorList>
            <consortium name="The Broad Institute Genomics Platform"/>
            <consortium name="The Broad Institute Genome Sequencing Center for Infectious Disease"/>
            <person name="Wu L."/>
            <person name="Ma J."/>
        </authorList>
    </citation>
    <scope>NUCLEOTIDE SEQUENCE [LARGE SCALE GENOMIC DNA]</scope>
    <source>
        <strain evidence="12 13">JCM 6305</strain>
    </source>
</reference>
<evidence type="ECO:0000256" key="7">
    <source>
        <dbReference type="ARBA" id="ARBA00023277"/>
    </source>
</evidence>
<protein>
    <recommendedName>
        <fullName evidence="4 10">4-alpha-glucanotransferase</fullName>
        <ecNumber evidence="3 10">2.4.1.25</ecNumber>
    </recommendedName>
    <alternativeName>
        <fullName evidence="8 10">Amylomaltase</fullName>
    </alternativeName>
    <alternativeName>
        <fullName evidence="9 10">Disproportionating enzyme</fullName>
    </alternativeName>
</protein>
<dbReference type="Proteomes" id="UP001501638">
    <property type="component" value="Unassembled WGS sequence"/>
</dbReference>
<keyword evidence="13" id="KW-1185">Reference proteome</keyword>
<accession>A0ABN3JX60</accession>
<evidence type="ECO:0000256" key="11">
    <source>
        <dbReference type="SAM" id="MobiDB-lite"/>
    </source>
</evidence>
<organism evidence="12 13">
    <name type="scientific">Streptomyces macrosporus</name>
    <dbReference type="NCBI Taxonomy" id="44032"/>
    <lineage>
        <taxon>Bacteria</taxon>
        <taxon>Bacillati</taxon>
        <taxon>Actinomycetota</taxon>
        <taxon>Actinomycetes</taxon>
        <taxon>Kitasatosporales</taxon>
        <taxon>Streptomycetaceae</taxon>
        <taxon>Streptomyces</taxon>
    </lineage>
</organism>
<evidence type="ECO:0000256" key="1">
    <source>
        <dbReference type="ARBA" id="ARBA00000439"/>
    </source>
</evidence>
<dbReference type="EC" id="2.4.1.25" evidence="3 10"/>
<keyword evidence="6 10" id="KW-0808">Transferase</keyword>
<dbReference type="InterPro" id="IPR003385">
    <property type="entry name" value="Glyco_hydro_77"/>
</dbReference>
<proteinExistence type="inferred from homology"/>
<keyword evidence="5 10" id="KW-0328">Glycosyltransferase</keyword>
<evidence type="ECO:0000256" key="2">
    <source>
        <dbReference type="ARBA" id="ARBA00005684"/>
    </source>
</evidence>
<name>A0ABN3JX60_9ACTN</name>
<feature type="region of interest" description="Disordered" evidence="11">
    <location>
        <begin position="712"/>
        <end position="731"/>
    </location>
</feature>
<keyword evidence="7 10" id="KW-0119">Carbohydrate metabolism</keyword>
<evidence type="ECO:0000256" key="4">
    <source>
        <dbReference type="ARBA" id="ARBA00020295"/>
    </source>
</evidence>
<evidence type="ECO:0000313" key="12">
    <source>
        <dbReference type="EMBL" id="GAA2440268.1"/>
    </source>
</evidence>
<evidence type="ECO:0000256" key="5">
    <source>
        <dbReference type="ARBA" id="ARBA00022676"/>
    </source>
</evidence>
<comment type="catalytic activity">
    <reaction evidence="1 10">
        <text>Transfers a segment of a (1-&gt;4)-alpha-D-glucan to a new position in an acceptor, which may be glucose or a (1-&gt;4)-alpha-D-glucan.</text>
        <dbReference type="EC" id="2.4.1.25"/>
    </reaction>
</comment>
<gene>
    <name evidence="12" type="primary">malQ</name>
    <name evidence="12" type="ORF">GCM10010405_24470</name>
</gene>
<sequence length="731" mass="79502">MGRLARLAAAHGVCTSYEPAPGRTVRVPEETVVEVLAALGVDASTPEAVDKALERHARDEAGRLLPPTVVVRARHASPPAAAPTAVRGGLPPLPDGTALHVETEDGRCVEWGTEDLVDDGRRLPLGCHTLYAKALDGRSAQATLIVAPDRFPPLKERSFGLLVQLYSLLSSHSWGMGDLADLADLAAWAGRATGAGFIQLNPLHAAVPAALGDTVDPSPYRPSSRRFADPVHLRIEAIPEYAYLAGEIRARVDELLARAADLREATLAKDGTIDRDAVWALKLRALELVRTVPLGPGRHVAYCDFLAEQGQALEDHATWYALAEVHGPDWRSWPGGLDDPRSPATARARNDLLDRVDFHSWLAWLTDAQLARAQRTACDAGMSIGLIHDLALGVHPSGAEAWAQQDFLASGMSIGAPPDAFNARGQNWGLPPWRPDALAASGYAPYRSLLAGLLRHAGGLRIDHVMGQFRLWWIPEGRSPTEGTYVRYDAEAMLGVLALEAHRAQAVVIGEDLGTVEPGVRGELAGRGMLGTSVLWFERDYEHRHTPPGDTPQPLDPQHWRADCLATATTHDLPSTAARLSGEHVELRSRLGLLSGSLEEERGQDAQETAEWVAHLSRLGLRPEGEGDEEDEIKAVYRFLARTPARMVGVWLPDGVGDRRPQNVPGTWDQYPNWRLPIADGDGRPVTLEELVASPRLRALLETVSDELYGRQGTRRRAQCHPGRVTPPDVR</sequence>
<dbReference type="NCBIfam" id="TIGR00217">
    <property type="entry name" value="malQ"/>
    <property type="match status" value="1"/>
</dbReference>
<dbReference type="InterPro" id="IPR017853">
    <property type="entry name" value="GH"/>
</dbReference>
<evidence type="ECO:0000256" key="10">
    <source>
        <dbReference type="RuleBase" id="RU361207"/>
    </source>
</evidence>
<dbReference type="Pfam" id="PF02446">
    <property type="entry name" value="Glyco_hydro_77"/>
    <property type="match status" value="1"/>
</dbReference>
<dbReference type="RefSeq" id="WP_344322292.1">
    <property type="nucleotide sequence ID" value="NZ_BAAASZ010000020.1"/>
</dbReference>
<evidence type="ECO:0000313" key="13">
    <source>
        <dbReference type="Proteomes" id="UP001501638"/>
    </source>
</evidence>
<evidence type="ECO:0000256" key="8">
    <source>
        <dbReference type="ARBA" id="ARBA00031423"/>
    </source>
</evidence>
<dbReference type="Gene3D" id="3.20.20.80">
    <property type="entry name" value="Glycosidases"/>
    <property type="match status" value="1"/>
</dbReference>
<dbReference type="EMBL" id="BAAASZ010000020">
    <property type="protein sequence ID" value="GAA2440268.1"/>
    <property type="molecule type" value="Genomic_DNA"/>
</dbReference>
<dbReference type="SUPFAM" id="SSF51445">
    <property type="entry name" value="(Trans)glycosidases"/>
    <property type="match status" value="1"/>
</dbReference>